<proteinExistence type="predicted"/>
<evidence type="ECO:0000313" key="2">
    <source>
        <dbReference type="EMBL" id="RJN31846.1"/>
    </source>
</evidence>
<name>A0A3A4F1Y8_9MICC</name>
<dbReference type="Proteomes" id="UP000266615">
    <property type="component" value="Unassembled WGS sequence"/>
</dbReference>
<keyword evidence="1" id="KW-0472">Membrane</keyword>
<evidence type="ECO:0000313" key="3">
    <source>
        <dbReference type="Proteomes" id="UP000266615"/>
    </source>
</evidence>
<organism evidence="2 3">
    <name type="scientific">Nesterenkonia natronophila</name>
    <dbReference type="NCBI Taxonomy" id="2174932"/>
    <lineage>
        <taxon>Bacteria</taxon>
        <taxon>Bacillati</taxon>
        <taxon>Actinomycetota</taxon>
        <taxon>Actinomycetes</taxon>
        <taxon>Micrococcales</taxon>
        <taxon>Micrococcaceae</taxon>
        <taxon>Nesterenkonia</taxon>
    </lineage>
</organism>
<reference evidence="2 3" key="1">
    <citation type="submission" date="2018-09" db="EMBL/GenBank/DDBJ databases">
        <title>Nesterenkonia natronophila sp. nov., an alkaliphilic actinobacteriume isolated from a soda lake, and emended description of the genus Nesterenkonia.</title>
        <authorList>
            <person name="Menes R.J."/>
            <person name="Iriarte A."/>
        </authorList>
    </citation>
    <scope>NUCLEOTIDE SEQUENCE [LARGE SCALE GENOMIC DNA]</scope>
    <source>
        <strain evidence="2 3">M8</strain>
    </source>
</reference>
<gene>
    <name evidence="2" type="ORF">D3250_06940</name>
</gene>
<dbReference type="OrthoDB" id="4962590at2"/>
<keyword evidence="1" id="KW-1133">Transmembrane helix</keyword>
<protein>
    <submittedName>
        <fullName evidence="2">Uncharacterized protein</fullName>
    </submittedName>
</protein>
<dbReference type="EMBL" id="QYZP01000002">
    <property type="protein sequence ID" value="RJN31846.1"/>
    <property type="molecule type" value="Genomic_DNA"/>
</dbReference>
<comment type="caution">
    <text evidence="2">The sequence shown here is derived from an EMBL/GenBank/DDBJ whole genome shotgun (WGS) entry which is preliminary data.</text>
</comment>
<keyword evidence="3" id="KW-1185">Reference proteome</keyword>
<evidence type="ECO:0000256" key="1">
    <source>
        <dbReference type="SAM" id="Phobius"/>
    </source>
</evidence>
<accession>A0A3A4F1Y8</accession>
<feature type="transmembrane region" description="Helical" evidence="1">
    <location>
        <begin position="35"/>
        <end position="54"/>
    </location>
</feature>
<dbReference type="RefSeq" id="WP_119902632.1">
    <property type="nucleotide sequence ID" value="NZ_QYZP01000002.1"/>
</dbReference>
<keyword evidence="1" id="KW-0812">Transmembrane</keyword>
<dbReference type="AlphaFoldDB" id="A0A3A4F1Y8"/>
<sequence length="350" mass="38315">MAEDKGRLTGFYGRAKDEQWHQQKHENHRRWRRRTVGLGLAVAAAVIVAAFVIYDYPRESGLTDTLGLTCGEYVQIGDPQSVESPMNQWEVHRQEVAAADEVDGEGFLAAAEIVAAKFEAEPLMGQFYEAITQRESSAAVVGEDLVIGHHQAFWSATDRVSVFSVTAEAITWTAELDHPVHDQDLAGDDRPRVLYGVGTTDDLVVLQTPTYRGDTDLVIADKNSAQGSKCVRLEGAVDTVEVLTAQPDPVRAWSQTINLNARKTSANGYLIYHGGQQDSPHHEVSLVDVATEEVQPDPGVSLGSHTAKGEIEIPREAHEAAAEELQHLAPVGENHYLLTWEAGYLLFAAD</sequence>